<dbReference type="PANTHER" id="PTHR28206">
    <property type="entry name" value="NUCLEOPORIN POM152"/>
    <property type="match status" value="1"/>
</dbReference>
<dbReference type="InterPro" id="IPR056540">
    <property type="entry name" value="TMD_POM152"/>
</dbReference>
<proteinExistence type="predicted"/>
<dbReference type="InterPro" id="IPR037701">
    <property type="entry name" value="Pom152"/>
</dbReference>
<organism evidence="8 9">
    <name type="scientific">Phakopsora pachyrhizi</name>
    <name type="common">Asian soybean rust disease fungus</name>
    <dbReference type="NCBI Taxonomy" id="170000"/>
    <lineage>
        <taxon>Eukaryota</taxon>
        <taxon>Fungi</taxon>
        <taxon>Dikarya</taxon>
        <taxon>Basidiomycota</taxon>
        <taxon>Pucciniomycotina</taxon>
        <taxon>Pucciniomycetes</taxon>
        <taxon>Pucciniales</taxon>
        <taxon>Phakopsoraceae</taxon>
        <taxon>Phakopsora</taxon>
    </lineage>
</organism>
<evidence type="ECO:0000256" key="1">
    <source>
        <dbReference type="SAM" id="MobiDB-lite"/>
    </source>
</evidence>
<evidence type="ECO:0000259" key="5">
    <source>
        <dbReference type="Pfam" id="PF24312"/>
    </source>
</evidence>
<protein>
    <recommendedName>
        <fullName evidence="10">Nucleoporin Pom152</fullName>
    </recommendedName>
</protein>
<feature type="domain" description="Nucleoporin POM152 Ig-like" evidence="5">
    <location>
        <begin position="470"/>
        <end position="573"/>
    </location>
</feature>
<accession>A0AAV0BE44</accession>
<dbReference type="PANTHER" id="PTHR28206:SF1">
    <property type="entry name" value="NUCLEOPORIN POM152"/>
    <property type="match status" value="1"/>
</dbReference>
<dbReference type="InterPro" id="IPR056543">
    <property type="entry name" value="Ig-like_POM152_9th"/>
</dbReference>
<dbReference type="InterPro" id="IPR056544">
    <property type="entry name" value="Ig_POM152"/>
</dbReference>
<evidence type="ECO:0000256" key="2">
    <source>
        <dbReference type="SAM" id="Phobius"/>
    </source>
</evidence>
<feature type="domain" description="Nucleoporin POM152 N-terminal transmembrane" evidence="4">
    <location>
        <begin position="14"/>
        <end position="101"/>
    </location>
</feature>
<keyword evidence="2" id="KW-0472">Membrane</keyword>
<gene>
    <name evidence="8" type="ORF">PPACK8108_LOCUS19916</name>
</gene>
<dbReference type="GO" id="GO:0017056">
    <property type="term" value="F:structural constituent of nuclear pore"/>
    <property type="evidence" value="ECO:0007669"/>
    <property type="project" value="InterPro"/>
</dbReference>
<dbReference type="Pfam" id="PF24312">
    <property type="entry name" value="Ig-like_POM152"/>
    <property type="match status" value="2"/>
</dbReference>
<feature type="domain" description="Nucleoporin POM152 ninth Ig-like" evidence="7">
    <location>
        <begin position="1108"/>
        <end position="1187"/>
    </location>
</feature>
<evidence type="ECO:0000313" key="9">
    <source>
        <dbReference type="Proteomes" id="UP001153365"/>
    </source>
</evidence>
<feature type="region of interest" description="Disordered" evidence="1">
    <location>
        <begin position="439"/>
        <end position="461"/>
    </location>
</feature>
<dbReference type="GO" id="GO:0006999">
    <property type="term" value="P:nuclear pore organization"/>
    <property type="evidence" value="ECO:0007669"/>
    <property type="project" value="TreeGrafter"/>
</dbReference>
<feature type="domain" description="Nucleoporin POM152 immunoglobulin-like" evidence="3">
    <location>
        <begin position="578"/>
        <end position="681"/>
    </location>
</feature>
<keyword evidence="2" id="KW-0812">Transmembrane</keyword>
<feature type="transmembrane region" description="Helical" evidence="2">
    <location>
        <begin position="53"/>
        <end position="74"/>
    </location>
</feature>
<evidence type="ECO:0000259" key="4">
    <source>
        <dbReference type="Pfam" id="PF24097"/>
    </source>
</evidence>
<dbReference type="GO" id="GO:0070762">
    <property type="term" value="C:nuclear pore transmembrane ring"/>
    <property type="evidence" value="ECO:0007669"/>
    <property type="project" value="TreeGrafter"/>
</dbReference>
<dbReference type="Pfam" id="PF23664">
    <property type="entry name" value="Ig_Pom152"/>
    <property type="match status" value="2"/>
</dbReference>
<dbReference type="Pfam" id="PF24527">
    <property type="entry name" value="Ig-like_Pom152_9"/>
    <property type="match status" value="1"/>
</dbReference>
<dbReference type="EMBL" id="CALTRL010005721">
    <property type="protein sequence ID" value="CAH7685401.1"/>
    <property type="molecule type" value="Genomic_DNA"/>
</dbReference>
<evidence type="ECO:0000259" key="7">
    <source>
        <dbReference type="Pfam" id="PF24527"/>
    </source>
</evidence>
<feature type="transmembrane region" description="Helical" evidence="2">
    <location>
        <begin position="80"/>
        <end position="98"/>
    </location>
</feature>
<keyword evidence="2" id="KW-1133">Transmembrane helix</keyword>
<feature type="domain" description="Nucleoporin POM152 Ig-like" evidence="5">
    <location>
        <begin position="781"/>
        <end position="863"/>
    </location>
</feature>
<evidence type="ECO:0000313" key="8">
    <source>
        <dbReference type="EMBL" id="CAH7685401.1"/>
    </source>
</evidence>
<sequence length="1291" mass="145165">MDNKPPLIPTTFCDAPSQRLYLVSSVALLQAYKLIQFFEFIWKGFPSEERLIWLYWSLIESILVLFLIPMLRIPRLRLGIAQRLVLVTILVLFNWLFVGNWRLSFRVLLAFLPRSFKKWFDYQTAIMEYKVRIKDVINPSAHILGTHTIHILPFSTAKLNPNSLCFCLSSAVPGAFVSIPILFNNSIPHLMQYSITNFTTGEKTLYNLTQNQLRPLSKQKKNQRSLEDWVEDEESKWFGDLEDSYASDHQPLKIQSPSATSVDEFQLQRTQHLYNIDVYGTGIVRLERVLDSENMDFRISRTEALIVACPSASFSPNSYHTQSSQAIAKENHKCVGQTEDFSLLVKGLAPLYLTYIRNINGRREVIRLDGITPSDFVTPLISMDPSSLSEKLSTSHRQDYTWAEEQRIEIPLNVSLTSPGDHIYQLGSVKDACGHTLEFNSNDESNQQKKATYSKRGPIGQRSAKVHSRSQISFVGCGNAEDEPLRLLKGQSVSLRIEIQEGGDLPDPPWTIGVAYRPSKDVEGGESKSSHWKKEFVLKNLGKTFSAREAGVYEITSINGKHCQGDVLVPSSCLVVEQPMPSVELNFTTITDQCSGEIGLKANMILTGKAPFSIHYLISQAGRSPQQKVKIIQHSRDEILIQPDSPGHFEYRFVRLDDQYYQNVKIVEKTIKQTVHPLAQAKFVKGGRDENIWSCSGETVAVEIELKGASPYSIVYQIQGESPRTVNNLNSSRATIDISIPKQYVKKGGSFLLSLISITDGNGCLRNLTVQDLNIEVHRTKPTAKFYGTETELRVISREAEAVSLPMRLTGNGPWRVQYTKEGSDELTEQVLYGPNDELIVQDEGKYILKSVHDSHCPGVVSDSVFTVEWLQRPTLMVSSRNSGDLLRGVLNKLPVCELSDDSVELTLEGTPPFSVKYSINYKPHRRGEKTTKDHRTIQILKSTGLLPMHTVDPGEYTYTITGLSDRVYTQLSSIGLLNSHRSGDIQIRQQVFPLPEGTIYTLPKTTYCVDETLSDTQRGKGVKLDLVGRAPFEVEIEVKNQASQIAEFFDLKLKGSSIVSVPYTLRSAVPHSVALKSIKDSNGCVSSSSRNMAKNRPAVIEVAETASIKPLLNKAYYCVGESLDFLLKGSPPWLIKYEFNRKKSSVTITSREEARFSRLAKEPGLFKILGVAHKEDLCIAKFELEKEIKPIPTVRISSGRNFIEDIREGDQSEIVFMFEGAPPFSFTYTRSSPTDRGDEQRVLETRTVTGIEDYSYSIFAREEGTWSVTYVQDAFCSFPPVSEITSKQAS</sequence>
<dbReference type="Proteomes" id="UP001153365">
    <property type="component" value="Unassembled WGS sequence"/>
</dbReference>
<dbReference type="Pfam" id="PF24097">
    <property type="entry name" value="TMD_POM152"/>
    <property type="match status" value="1"/>
</dbReference>
<dbReference type="Pfam" id="PF24519">
    <property type="entry name" value="Ig-like_Pom152_1"/>
    <property type="match status" value="1"/>
</dbReference>
<evidence type="ECO:0000259" key="6">
    <source>
        <dbReference type="Pfam" id="PF24519"/>
    </source>
</evidence>
<dbReference type="GO" id="GO:0006606">
    <property type="term" value="P:protein import into nucleus"/>
    <property type="evidence" value="ECO:0007669"/>
    <property type="project" value="TreeGrafter"/>
</dbReference>
<dbReference type="InterPro" id="IPR056542">
    <property type="entry name" value="Ig-like_POM152_1st"/>
</dbReference>
<comment type="caution">
    <text evidence="8">The sequence shown here is derived from an EMBL/GenBank/DDBJ whole genome shotgun (WGS) entry which is preliminary data.</text>
</comment>
<feature type="domain" description="Nucleoporin POM152 immunoglobulin-like" evidence="3">
    <location>
        <begin position="903"/>
        <end position="973"/>
    </location>
</feature>
<feature type="transmembrane region" description="Helical" evidence="2">
    <location>
        <begin position="20"/>
        <end position="41"/>
    </location>
</feature>
<name>A0AAV0BE44_PHAPC</name>
<evidence type="ECO:0000259" key="3">
    <source>
        <dbReference type="Pfam" id="PF23664"/>
    </source>
</evidence>
<evidence type="ECO:0008006" key="10">
    <source>
        <dbReference type="Google" id="ProtNLM"/>
    </source>
</evidence>
<feature type="compositionally biased region" description="Polar residues" evidence="1">
    <location>
        <begin position="439"/>
        <end position="451"/>
    </location>
</feature>
<feature type="domain" description="Nucleoporin POM152 first Ig-like" evidence="6">
    <location>
        <begin position="156"/>
        <end position="306"/>
    </location>
</feature>
<reference evidence="8" key="1">
    <citation type="submission" date="2022-06" db="EMBL/GenBank/DDBJ databases">
        <authorList>
            <consortium name="SYNGENTA / RWTH Aachen University"/>
        </authorList>
    </citation>
    <scope>NUCLEOTIDE SEQUENCE</scope>
</reference>
<dbReference type="InterPro" id="IPR056541">
    <property type="entry name" value="Ig-like_POM152"/>
</dbReference>
<keyword evidence="9" id="KW-1185">Reference proteome</keyword>